<proteinExistence type="predicted"/>
<organism evidence="2 3">
    <name type="scientific">Frankia nepalensis</name>
    <dbReference type="NCBI Taxonomy" id="1836974"/>
    <lineage>
        <taxon>Bacteria</taxon>
        <taxon>Bacillati</taxon>
        <taxon>Actinomycetota</taxon>
        <taxon>Actinomycetes</taxon>
        <taxon>Frankiales</taxon>
        <taxon>Frankiaceae</taxon>
        <taxon>Frankia</taxon>
    </lineage>
</organism>
<evidence type="ECO:0000313" key="2">
    <source>
        <dbReference type="EMBL" id="MBL7628798.1"/>
    </source>
</evidence>
<gene>
    <name evidence="2" type="ORF">I7412_16875</name>
</gene>
<dbReference type="AlphaFoldDB" id="A0A937UP73"/>
<reference evidence="2" key="1">
    <citation type="submission" date="2020-12" db="EMBL/GenBank/DDBJ databases">
        <title>Genomic characterization of non-nitrogen-fixing Frankia strains.</title>
        <authorList>
            <person name="Carlos-Shanley C."/>
            <person name="Guerra T."/>
            <person name="Hahn D."/>
        </authorList>
    </citation>
    <scope>NUCLEOTIDE SEQUENCE</scope>
    <source>
        <strain evidence="2">CN6</strain>
    </source>
</reference>
<dbReference type="Proteomes" id="UP000604475">
    <property type="component" value="Unassembled WGS sequence"/>
</dbReference>
<protein>
    <submittedName>
        <fullName evidence="2">Uncharacterized protein</fullName>
    </submittedName>
</protein>
<dbReference type="EMBL" id="JAEACQ010000195">
    <property type="protein sequence ID" value="MBL7628798.1"/>
    <property type="molecule type" value="Genomic_DNA"/>
</dbReference>
<comment type="caution">
    <text evidence="2">The sequence shown here is derived from an EMBL/GenBank/DDBJ whole genome shotgun (WGS) entry which is preliminary data.</text>
</comment>
<sequence>MAKRKAEDEGFRHINFFHAMLLKAFGPPELGENGPLAGTRYDPALKRARAQRQWEERRARQAGRQRPR</sequence>
<evidence type="ECO:0000256" key="1">
    <source>
        <dbReference type="SAM" id="MobiDB-lite"/>
    </source>
</evidence>
<accession>A0A937UP73</accession>
<evidence type="ECO:0000313" key="3">
    <source>
        <dbReference type="Proteomes" id="UP000604475"/>
    </source>
</evidence>
<keyword evidence="3" id="KW-1185">Reference proteome</keyword>
<name>A0A937UP73_9ACTN</name>
<dbReference type="RefSeq" id="WP_203006194.1">
    <property type="nucleotide sequence ID" value="NZ_JADWYU010000245.1"/>
</dbReference>
<feature type="region of interest" description="Disordered" evidence="1">
    <location>
        <begin position="48"/>
        <end position="68"/>
    </location>
</feature>